<accession>A0A6J0JQ32</accession>
<feature type="compositionally biased region" description="Polar residues" evidence="1">
    <location>
        <begin position="89"/>
        <end position="107"/>
    </location>
</feature>
<dbReference type="RefSeq" id="XP_018437790.2">
    <property type="nucleotide sequence ID" value="XM_018582288.2"/>
</dbReference>
<feature type="region of interest" description="Disordered" evidence="1">
    <location>
        <begin position="81"/>
        <end position="123"/>
    </location>
</feature>
<evidence type="ECO:0000313" key="3">
    <source>
        <dbReference type="RefSeq" id="XP_018437790.2"/>
    </source>
</evidence>
<dbReference type="GeneID" id="108810156"/>
<name>A0A6J0JQ32_RAPSA</name>
<organism evidence="2 3">
    <name type="scientific">Raphanus sativus</name>
    <name type="common">Radish</name>
    <name type="synonym">Raphanus raphanistrum var. sativus</name>
    <dbReference type="NCBI Taxonomy" id="3726"/>
    <lineage>
        <taxon>Eukaryota</taxon>
        <taxon>Viridiplantae</taxon>
        <taxon>Streptophyta</taxon>
        <taxon>Embryophyta</taxon>
        <taxon>Tracheophyta</taxon>
        <taxon>Spermatophyta</taxon>
        <taxon>Magnoliopsida</taxon>
        <taxon>eudicotyledons</taxon>
        <taxon>Gunneridae</taxon>
        <taxon>Pentapetalae</taxon>
        <taxon>rosids</taxon>
        <taxon>malvids</taxon>
        <taxon>Brassicales</taxon>
        <taxon>Brassicaceae</taxon>
        <taxon>Brassiceae</taxon>
        <taxon>Raphanus</taxon>
    </lineage>
</organism>
<dbReference type="Proteomes" id="UP000504610">
    <property type="component" value="Chromosome 6"/>
</dbReference>
<sequence length="123" mass="13872">MTYRRQKMEKLEAQAYYRKPIKQIRPIPIHYNSDPLEMRSSSSLAQQSMIEEYMRGGIGSVGGKIPLGLKRKVLRVVMTGGAGLHPSPSYDTTSSNPYRGCSLQVQSEAPMLRGSKERNQEVR</sequence>
<gene>
    <name evidence="3" type="primary">LOC108810156</name>
</gene>
<proteinExistence type="predicted"/>
<dbReference type="AlphaFoldDB" id="A0A6J0JQ32"/>
<evidence type="ECO:0000313" key="2">
    <source>
        <dbReference type="Proteomes" id="UP000504610"/>
    </source>
</evidence>
<feature type="compositionally biased region" description="Basic and acidic residues" evidence="1">
    <location>
        <begin position="114"/>
        <end position="123"/>
    </location>
</feature>
<keyword evidence="2" id="KW-1185">Reference proteome</keyword>
<protein>
    <submittedName>
        <fullName evidence="3">UDP-glucuronic acid decarboxylase 4-like</fullName>
    </submittedName>
</protein>
<reference evidence="2" key="1">
    <citation type="journal article" date="2019" name="Database">
        <title>The radish genome database (RadishGD): an integrated information resource for radish genomics.</title>
        <authorList>
            <person name="Yu H.J."/>
            <person name="Baek S."/>
            <person name="Lee Y.J."/>
            <person name="Cho A."/>
            <person name="Mun J.H."/>
        </authorList>
    </citation>
    <scope>NUCLEOTIDE SEQUENCE [LARGE SCALE GENOMIC DNA]</scope>
    <source>
        <strain evidence="2">cv. WK10039</strain>
    </source>
</reference>
<evidence type="ECO:0000256" key="1">
    <source>
        <dbReference type="SAM" id="MobiDB-lite"/>
    </source>
</evidence>
<reference evidence="3" key="2">
    <citation type="submission" date="2025-08" db="UniProtKB">
        <authorList>
            <consortium name="RefSeq"/>
        </authorList>
    </citation>
    <scope>IDENTIFICATION</scope>
    <source>
        <tissue evidence="3">Leaf</tissue>
    </source>
</reference>
<dbReference type="KEGG" id="rsz:108810156"/>